<accession>A0ABM1F370</accession>
<dbReference type="InterPro" id="IPR050604">
    <property type="entry name" value="PDZ-LIM_domain"/>
</dbReference>
<feature type="domain" description="PDZ" evidence="4">
    <location>
        <begin position="6"/>
        <end position="88"/>
    </location>
</feature>
<dbReference type="Pfam" id="PF00595">
    <property type="entry name" value="PDZ"/>
    <property type="match status" value="1"/>
</dbReference>
<dbReference type="Pfam" id="PF15936">
    <property type="entry name" value="DUF4749"/>
    <property type="match status" value="1"/>
</dbReference>
<keyword evidence="3" id="KW-0862">Zinc</keyword>
<comment type="subcellular location">
    <subcellularLocation>
        <location evidence="1">Cytoplasm</location>
    </subcellularLocation>
</comment>
<dbReference type="GeneID" id="106818731"/>
<gene>
    <name evidence="6" type="primary">LOC106818731</name>
</gene>
<evidence type="ECO:0000256" key="2">
    <source>
        <dbReference type="ARBA" id="ARBA00022490"/>
    </source>
</evidence>
<dbReference type="PROSITE" id="PS50106">
    <property type="entry name" value="PDZ"/>
    <property type="match status" value="1"/>
</dbReference>
<proteinExistence type="predicted"/>
<dbReference type="PANTHER" id="PTHR24214:SF38">
    <property type="entry name" value="PDZ AND LIM DOMAIN PROTEIN ZASP-RELATED"/>
    <property type="match status" value="1"/>
</dbReference>
<dbReference type="Proteomes" id="UP000695022">
    <property type="component" value="Unplaced"/>
</dbReference>
<dbReference type="RefSeq" id="XP_014678891.1">
    <property type="nucleotide sequence ID" value="XM_014823405.1"/>
</dbReference>
<keyword evidence="3" id="KW-0479">Metal-binding</keyword>
<evidence type="ECO:0000256" key="3">
    <source>
        <dbReference type="ARBA" id="ARBA00023038"/>
    </source>
</evidence>
<evidence type="ECO:0000313" key="6">
    <source>
        <dbReference type="RefSeq" id="XP_014678891.1"/>
    </source>
</evidence>
<keyword evidence="3" id="KW-0440">LIM domain</keyword>
<evidence type="ECO:0000256" key="1">
    <source>
        <dbReference type="ARBA" id="ARBA00004496"/>
    </source>
</evidence>
<keyword evidence="5" id="KW-1185">Reference proteome</keyword>
<dbReference type="CDD" id="cd23068">
    <property type="entry name" value="PDZ_ZASP52-like"/>
    <property type="match status" value="1"/>
</dbReference>
<dbReference type="SUPFAM" id="SSF50156">
    <property type="entry name" value="PDZ domain-like"/>
    <property type="match status" value="1"/>
</dbReference>
<dbReference type="Gene3D" id="2.30.42.10">
    <property type="match status" value="1"/>
</dbReference>
<evidence type="ECO:0000313" key="5">
    <source>
        <dbReference type="Proteomes" id="UP000695022"/>
    </source>
</evidence>
<keyword evidence="2" id="KW-0963">Cytoplasm</keyword>
<dbReference type="SMART" id="SM00228">
    <property type="entry name" value="PDZ"/>
    <property type="match status" value="1"/>
</dbReference>
<sequence length="197" mass="22155">MDELADLVLHKDTPNSSWGFRMQGGVDFDCELMVQRVFIGSPSEGELHRGDVIVSVQGVAAANLKHHEADELIRRAGSTLSLRVRRFLNNKFQFNKFQFQFQFQLPSTGKPFVLQTDDKNKQIVHAQFNSPLNIYSTENVVDTIQGQTGYRPGAFVPSATMRAVYEDEAYTTGGALQVQEAEPYQSKSVKQLQSMYS</sequence>
<dbReference type="InterPro" id="IPR036034">
    <property type="entry name" value="PDZ_sf"/>
</dbReference>
<dbReference type="SMART" id="SM00735">
    <property type="entry name" value="ZM"/>
    <property type="match status" value="1"/>
</dbReference>
<dbReference type="InterPro" id="IPR001478">
    <property type="entry name" value="PDZ"/>
</dbReference>
<name>A0ABM1F370_PRICU</name>
<dbReference type="PANTHER" id="PTHR24214">
    <property type="entry name" value="PDZ AND LIM DOMAIN PROTEIN ZASP"/>
    <property type="match status" value="1"/>
</dbReference>
<dbReference type="InterPro" id="IPR006643">
    <property type="entry name" value="Zasp-like_motif"/>
</dbReference>
<organism evidence="5 6">
    <name type="scientific">Priapulus caudatus</name>
    <name type="common">Priapulid worm</name>
    <dbReference type="NCBI Taxonomy" id="37621"/>
    <lineage>
        <taxon>Eukaryota</taxon>
        <taxon>Metazoa</taxon>
        <taxon>Ecdysozoa</taxon>
        <taxon>Scalidophora</taxon>
        <taxon>Priapulida</taxon>
        <taxon>Priapulimorpha</taxon>
        <taxon>Priapulimorphida</taxon>
        <taxon>Priapulidae</taxon>
        <taxon>Priapulus</taxon>
    </lineage>
</organism>
<dbReference type="InterPro" id="IPR031847">
    <property type="entry name" value="PDLI1-4/Zasp-like_mid"/>
</dbReference>
<reference evidence="6" key="1">
    <citation type="submission" date="2025-08" db="UniProtKB">
        <authorList>
            <consortium name="RefSeq"/>
        </authorList>
    </citation>
    <scope>IDENTIFICATION</scope>
</reference>
<protein>
    <submittedName>
        <fullName evidence="6">PDZ and LIM domain protein 3-like</fullName>
    </submittedName>
</protein>
<evidence type="ECO:0000259" key="4">
    <source>
        <dbReference type="PROSITE" id="PS50106"/>
    </source>
</evidence>